<comment type="similarity">
    <text evidence="1">Belongs to the short-chain dehydrogenases/reductases (SDR) family.</text>
</comment>
<dbReference type="EMBL" id="CP022572">
    <property type="protein sequence ID" value="AZU61222.1"/>
    <property type="molecule type" value="Genomic_DNA"/>
</dbReference>
<evidence type="ECO:0000256" key="1">
    <source>
        <dbReference type="ARBA" id="ARBA00006484"/>
    </source>
</evidence>
<dbReference type="CDD" id="cd05355">
    <property type="entry name" value="SDR_c1"/>
    <property type="match status" value="1"/>
</dbReference>
<dbReference type="PROSITE" id="PS00061">
    <property type="entry name" value="ADH_SHORT"/>
    <property type="match status" value="1"/>
</dbReference>
<evidence type="ECO:0000256" key="2">
    <source>
        <dbReference type="ARBA" id="ARBA00023002"/>
    </source>
</evidence>
<dbReference type="Proteomes" id="UP000282892">
    <property type="component" value="Chromosome"/>
</dbReference>
<dbReference type="PANTHER" id="PTHR48107">
    <property type="entry name" value="NADPH-DEPENDENT ALDEHYDE REDUCTASE-LIKE PROTEIN, CHLOROPLASTIC-RELATED"/>
    <property type="match status" value="1"/>
</dbReference>
<organism evidence="4 5">
    <name type="scientific">Neobacillus mesonae</name>
    <dbReference type="NCBI Taxonomy" id="1193713"/>
    <lineage>
        <taxon>Bacteria</taxon>
        <taxon>Bacillati</taxon>
        <taxon>Bacillota</taxon>
        <taxon>Bacilli</taxon>
        <taxon>Bacillales</taxon>
        <taxon>Bacillaceae</taxon>
        <taxon>Neobacillus</taxon>
    </lineage>
</organism>
<dbReference type="GO" id="GO:0016614">
    <property type="term" value="F:oxidoreductase activity, acting on CH-OH group of donors"/>
    <property type="evidence" value="ECO:0007669"/>
    <property type="project" value="UniProtKB-ARBA"/>
</dbReference>
<accession>A0A3Q9QXQ8</accession>
<evidence type="ECO:0000313" key="4">
    <source>
        <dbReference type="EMBL" id="AZU61222.1"/>
    </source>
</evidence>
<dbReference type="GO" id="GO:0008206">
    <property type="term" value="P:bile acid metabolic process"/>
    <property type="evidence" value="ECO:0007669"/>
    <property type="project" value="UniProtKB-ARBA"/>
</dbReference>
<sequence>MSSNQNQPKRIFPPQHQNQQPGVESKMNPRPVSVDHNYKAAGKLTGKTAIITGGDSGIGKATAIYFAKEGADVAIAYLEEHQDAEETKQLIEAEGQKCLLFAGDIGREEHCKGIVNQTIKEFGKLDILVNNAAEQHPQNSLLNITAAQLEKTFRTNIFSYFYMTKMSLPYLKKGASIINTASITAYKGNEQLLDYSATKGAVVSFTRSLAASLAAQGIRVNGVAPGPIWTPLIPSTFSSDQVATFGSTTPMGRAGEPCELAPSYVFLASDDSSYISGQIFHVNGGTIING</sequence>
<dbReference type="Pfam" id="PF13561">
    <property type="entry name" value="adh_short_C2"/>
    <property type="match status" value="1"/>
</dbReference>
<dbReference type="FunFam" id="3.40.50.720:FF:000084">
    <property type="entry name" value="Short-chain dehydrogenase reductase"/>
    <property type="match status" value="1"/>
</dbReference>
<protein>
    <submittedName>
        <fullName evidence="4">NAD(P)-dependent oxidoreductase</fullName>
    </submittedName>
</protein>
<dbReference type="KEGG" id="nmk:CHR53_08085"/>
<evidence type="ECO:0000313" key="5">
    <source>
        <dbReference type="Proteomes" id="UP000282892"/>
    </source>
</evidence>
<dbReference type="InterPro" id="IPR002347">
    <property type="entry name" value="SDR_fam"/>
</dbReference>
<dbReference type="NCBIfam" id="NF005214">
    <property type="entry name" value="PRK06701.1"/>
    <property type="match status" value="1"/>
</dbReference>
<dbReference type="InterPro" id="IPR020904">
    <property type="entry name" value="Sc_DH/Rdtase_CS"/>
</dbReference>
<dbReference type="RefSeq" id="WP_127486078.1">
    <property type="nucleotide sequence ID" value="NZ_CP022572.1"/>
</dbReference>
<dbReference type="OrthoDB" id="9803333at2"/>
<dbReference type="STRING" id="1193713.GCA_001636315_04057"/>
<gene>
    <name evidence="4" type="ORF">CHR53_08085</name>
</gene>
<feature type="region of interest" description="Disordered" evidence="3">
    <location>
        <begin position="1"/>
        <end position="34"/>
    </location>
</feature>
<dbReference type="InterPro" id="IPR036291">
    <property type="entry name" value="NAD(P)-bd_dom_sf"/>
</dbReference>
<keyword evidence="2" id="KW-0560">Oxidoreductase</keyword>
<keyword evidence="5" id="KW-1185">Reference proteome</keyword>
<dbReference type="SUPFAM" id="SSF51735">
    <property type="entry name" value="NAD(P)-binding Rossmann-fold domains"/>
    <property type="match status" value="1"/>
</dbReference>
<evidence type="ECO:0000256" key="3">
    <source>
        <dbReference type="SAM" id="MobiDB-lite"/>
    </source>
</evidence>
<dbReference type="PRINTS" id="PR00081">
    <property type="entry name" value="GDHRDH"/>
</dbReference>
<dbReference type="PRINTS" id="PR00080">
    <property type="entry name" value="SDRFAMILY"/>
</dbReference>
<dbReference type="Gene3D" id="3.40.50.720">
    <property type="entry name" value="NAD(P)-binding Rossmann-like Domain"/>
    <property type="match status" value="1"/>
</dbReference>
<dbReference type="AlphaFoldDB" id="A0A3Q9QXQ8"/>
<dbReference type="NCBIfam" id="NF005559">
    <property type="entry name" value="PRK07231.1"/>
    <property type="match status" value="1"/>
</dbReference>
<proteinExistence type="inferred from homology"/>
<name>A0A3Q9QXQ8_9BACI</name>
<dbReference type="PANTHER" id="PTHR48107:SF16">
    <property type="entry name" value="NADPH-DEPENDENT ALDEHYDE REDUCTASE 1, CHLOROPLASTIC"/>
    <property type="match status" value="1"/>
</dbReference>
<reference evidence="4 5" key="1">
    <citation type="submission" date="2017-07" db="EMBL/GenBank/DDBJ databases">
        <title>The complete genome sequence of Bacillus mesonae strain H20-5, an efficient strain improving plant abiotic stress resistance.</title>
        <authorList>
            <person name="Kim S.Y."/>
            <person name="Song H."/>
            <person name="Sang M.K."/>
            <person name="Weon H.-Y."/>
            <person name="Song J."/>
        </authorList>
    </citation>
    <scope>NUCLEOTIDE SEQUENCE [LARGE SCALE GENOMIC DNA]</scope>
    <source>
        <strain evidence="4 5">H20-5</strain>
    </source>
</reference>